<name>A0A1B8AIX1_FUSPO</name>
<accession>A0A1B8AIX1</accession>
<dbReference type="PANTHER" id="PTHR37048:SF2">
    <property type="entry name" value="QUESTIONABLE PROTEIN"/>
    <property type="match status" value="1"/>
</dbReference>
<proteinExistence type="predicted"/>
<dbReference type="Proteomes" id="UP000091967">
    <property type="component" value="Unassembled WGS sequence"/>
</dbReference>
<evidence type="ECO:0000313" key="2">
    <source>
        <dbReference type="Proteomes" id="UP000091967"/>
    </source>
</evidence>
<protein>
    <submittedName>
        <fullName evidence="1">Uncharacterized protein</fullName>
    </submittedName>
</protein>
<organism evidence="1 2">
    <name type="scientific">Fusarium poae</name>
    <dbReference type="NCBI Taxonomy" id="36050"/>
    <lineage>
        <taxon>Eukaryota</taxon>
        <taxon>Fungi</taxon>
        <taxon>Dikarya</taxon>
        <taxon>Ascomycota</taxon>
        <taxon>Pezizomycotina</taxon>
        <taxon>Sordariomycetes</taxon>
        <taxon>Hypocreomycetidae</taxon>
        <taxon>Hypocreales</taxon>
        <taxon>Nectriaceae</taxon>
        <taxon>Fusarium</taxon>
    </lineage>
</organism>
<evidence type="ECO:0000313" key="1">
    <source>
        <dbReference type="EMBL" id="OBS20361.1"/>
    </source>
</evidence>
<reference evidence="1 2" key="1">
    <citation type="submission" date="2016-06" db="EMBL/GenBank/DDBJ databases">
        <title>Living apart together: crosstalk between the core and supernumerary genomes in a fungal plant pathogen.</title>
        <authorList>
            <person name="Vanheule A."/>
            <person name="Audenaert K."/>
            <person name="Warris S."/>
            <person name="Van De Geest H."/>
            <person name="Schijlen E."/>
            <person name="Hofte M."/>
            <person name="De Saeger S."/>
            <person name="Haesaert G."/>
            <person name="Waalwijk C."/>
            <person name="Van Der Lee T."/>
        </authorList>
    </citation>
    <scope>NUCLEOTIDE SEQUENCE [LARGE SCALE GENOMIC DNA]</scope>
    <source>
        <strain evidence="1 2">2516</strain>
    </source>
</reference>
<sequence>MMLPKLSEIDASFTTSLPTGSGIFNHPVIILSQQLYKGKVAVFILTSFDSTPIQNRYRDPIRRRSYLPILPASHPDTSSVLIVAHGKVMKKQSYINFKELYEIPFTVLRPCWRDSDLHLEKASYQILTAELWKRNVGELGVTLSGHGILEQTAQPAYGQVPVPTSSYPVPSYYQYPVYGTSSTGMYDPPISESYETFAQTPPDAYRPHTSTPYWTDPATSVAKNAAWIQNYSVRAHQVRQARLARSTHLMTERTRFPVDQWAHDEGNNDGSCLRIFVILCVFVGWLVLLG</sequence>
<keyword evidence="2" id="KW-1185">Reference proteome</keyword>
<dbReference type="STRING" id="36050.A0A1B8AIX1"/>
<dbReference type="PANTHER" id="PTHR37048">
    <property type="entry name" value="QUESTIONABLE PROTEIN"/>
    <property type="match status" value="1"/>
</dbReference>
<dbReference type="AlphaFoldDB" id="A0A1B8AIX1"/>
<dbReference type="EMBL" id="LYXU01000003">
    <property type="protein sequence ID" value="OBS20361.1"/>
    <property type="molecule type" value="Genomic_DNA"/>
</dbReference>
<comment type="caution">
    <text evidence="1">The sequence shown here is derived from an EMBL/GenBank/DDBJ whole genome shotgun (WGS) entry which is preliminary data.</text>
</comment>
<gene>
    <name evidence="1" type="ORF">FPOA_06733</name>
</gene>